<sequence length="844" mass="88163">MSTEARSAPGRVASTGRAPAARAEQHTDRALEGSDHGDRPLVRAEDFEVILPSGDGVGPWTGTLRAGEQVLLLGPSGAGKSTFLLALAGAVPSHVRASTRGRLRIDGRDPVADGVVALSDVVGYLGQDPVSGVCLPDVADEIALPLENRRVPRARIGAQVSSALRSAGAEHLQARGTRGLSGGELQRVALAASTVAGPQLLLLDEPTAMLDAGGVAAVRASLESAVAGSGAATVLVEHRLDEWAGERGVEALPGRIIALDRSGHVLADGPTAAVLAEHGRALREDGCWLPRDVEQELAREDRVRRDHEVGSEAELGTENRRRSGRENGIESGPRAGTEPPDPGSTGEEESVALQARDLVLGHDDTTVLSGIDLDLVAGELLAVVGWNGAGKSTLLGALAGLDQPRAGTVEGGAAGLVFQRPESQFVGATVREELADTGASPEQIEEMLTRLRLEDWSGSSPFRLSGGQQRRLSLAAMLLRDRPVLLADEPGFGLDHAAHRTVMAMLRSAADEGRAVVMTTHDLRAVTAADSVVVLAEGTALPPLTPDELLADRALMTAAGLAPGDGHGAPPEPVAVTGDGIAAESGTARETGVEPAEPARRRPLPSRNPTVLLGLLAAVSGLCLFLTDPVPLAVLYLLLTVAVMVGTRLGPLRLLRGQLPFAVFALGVFSVNVLSRPGREPWPDLPVRVTEEGLVLGAALALRALVIGLGALGVARATDPRRTMVSLHQHARLPARYALALLAGRRLLDELPGRWRTLTRAHRVRLPLRPDGSVPPLGPRRLLGCAFALLVDAIRAAERIALALESRGLGDGPRTVWRPVLLTWADAVLVVAVAGVATAVLMLF</sequence>
<reference evidence="12 13" key="1">
    <citation type="submission" date="2021-03" db="EMBL/GenBank/DDBJ databases">
        <title>Sequencing the genomes of 1000 actinobacteria strains.</title>
        <authorList>
            <person name="Klenk H.-P."/>
        </authorList>
    </citation>
    <scope>NUCLEOTIDE SEQUENCE [LARGE SCALE GENOMIC DNA]</scope>
    <source>
        <strain evidence="12 13">DSM 14566</strain>
    </source>
</reference>
<feature type="region of interest" description="Disordered" evidence="9">
    <location>
        <begin position="300"/>
        <end position="349"/>
    </location>
</feature>
<dbReference type="Pfam" id="PF00005">
    <property type="entry name" value="ABC_tran"/>
    <property type="match status" value="2"/>
</dbReference>
<protein>
    <submittedName>
        <fullName evidence="12">Energy-coupling factor transport system ATP-binding protein</fullName>
        <ecNumber evidence="12">3.6.3.-</ecNumber>
    </submittedName>
</protein>
<evidence type="ECO:0000256" key="6">
    <source>
        <dbReference type="ARBA" id="ARBA00022840"/>
    </source>
</evidence>
<dbReference type="PROSITE" id="PS00211">
    <property type="entry name" value="ABC_TRANSPORTER_1"/>
    <property type="match status" value="2"/>
</dbReference>
<name>A0ABS4X473_9MICO</name>
<keyword evidence="7 10" id="KW-1133">Transmembrane helix</keyword>
<evidence type="ECO:0000313" key="12">
    <source>
        <dbReference type="EMBL" id="MBP2383237.1"/>
    </source>
</evidence>
<dbReference type="PROSITE" id="PS50893">
    <property type="entry name" value="ABC_TRANSPORTER_2"/>
    <property type="match status" value="2"/>
</dbReference>
<keyword evidence="12" id="KW-0378">Hydrolase</keyword>
<dbReference type="RefSeq" id="WP_342592210.1">
    <property type="nucleotide sequence ID" value="NZ_BAAAJW010000005.1"/>
</dbReference>
<dbReference type="SMART" id="SM00382">
    <property type="entry name" value="AAA"/>
    <property type="match status" value="2"/>
</dbReference>
<feature type="region of interest" description="Disordered" evidence="9">
    <location>
        <begin position="1"/>
        <end position="38"/>
    </location>
</feature>
<evidence type="ECO:0000256" key="4">
    <source>
        <dbReference type="ARBA" id="ARBA00022692"/>
    </source>
</evidence>
<keyword evidence="5" id="KW-0547">Nucleotide-binding</keyword>
<evidence type="ECO:0000259" key="11">
    <source>
        <dbReference type="PROSITE" id="PS50893"/>
    </source>
</evidence>
<dbReference type="GO" id="GO:0016787">
    <property type="term" value="F:hydrolase activity"/>
    <property type="evidence" value="ECO:0007669"/>
    <property type="project" value="UniProtKB-KW"/>
</dbReference>
<dbReference type="CDD" id="cd03225">
    <property type="entry name" value="ABC_cobalt_CbiO_domain1"/>
    <property type="match status" value="2"/>
</dbReference>
<comment type="caution">
    <text evidence="12">The sequence shown here is derived from an EMBL/GenBank/DDBJ whole genome shotgun (WGS) entry which is preliminary data.</text>
</comment>
<evidence type="ECO:0000256" key="7">
    <source>
        <dbReference type="ARBA" id="ARBA00022989"/>
    </source>
</evidence>
<keyword evidence="4 10" id="KW-0812">Transmembrane</keyword>
<dbReference type="InterPro" id="IPR003593">
    <property type="entry name" value="AAA+_ATPase"/>
</dbReference>
<dbReference type="SUPFAM" id="SSF52540">
    <property type="entry name" value="P-loop containing nucleoside triphosphate hydrolases"/>
    <property type="match status" value="2"/>
</dbReference>
<proteinExistence type="inferred from homology"/>
<keyword evidence="8 10" id="KW-0472">Membrane</keyword>
<dbReference type="InterPro" id="IPR015856">
    <property type="entry name" value="ABC_transpr_CbiO/EcfA_su"/>
</dbReference>
<keyword evidence="6 12" id="KW-0067">ATP-binding</keyword>
<comment type="subcellular location">
    <subcellularLocation>
        <location evidence="1">Membrane</location>
        <topology evidence="1">Multi-pass membrane protein</topology>
    </subcellularLocation>
</comment>
<dbReference type="PANTHER" id="PTHR43553">
    <property type="entry name" value="HEAVY METAL TRANSPORTER"/>
    <property type="match status" value="1"/>
</dbReference>
<organism evidence="12 13">
    <name type="scientific">Brachybacterium sacelli</name>
    <dbReference type="NCBI Taxonomy" id="173364"/>
    <lineage>
        <taxon>Bacteria</taxon>
        <taxon>Bacillati</taxon>
        <taxon>Actinomycetota</taxon>
        <taxon>Actinomycetes</taxon>
        <taxon>Micrococcales</taxon>
        <taxon>Dermabacteraceae</taxon>
        <taxon>Brachybacterium</taxon>
    </lineage>
</organism>
<keyword evidence="13" id="KW-1185">Reference proteome</keyword>
<dbReference type="EC" id="3.6.3.-" evidence="12"/>
<evidence type="ECO:0000256" key="5">
    <source>
        <dbReference type="ARBA" id="ARBA00022741"/>
    </source>
</evidence>
<evidence type="ECO:0000256" key="2">
    <source>
        <dbReference type="ARBA" id="ARBA00005417"/>
    </source>
</evidence>
<feature type="compositionally biased region" description="Basic and acidic residues" evidence="9">
    <location>
        <begin position="300"/>
        <end position="310"/>
    </location>
</feature>
<accession>A0ABS4X473</accession>
<dbReference type="InterPro" id="IPR003339">
    <property type="entry name" value="ABC/ECF_trnsptr_transmembrane"/>
</dbReference>
<feature type="region of interest" description="Disordered" evidence="9">
    <location>
        <begin position="585"/>
        <end position="604"/>
    </location>
</feature>
<dbReference type="CDD" id="cd16914">
    <property type="entry name" value="EcfT"/>
    <property type="match status" value="1"/>
</dbReference>
<dbReference type="Proteomes" id="UP001519290">
    <property type="component" value="Unassembled WGS sequence"/>
</dbReference>
<dbReference type="InterPro" id="IPR050095">
    <property type="entry name" value="ECF_ABC_transporter_ATP-bd"/>
</dbReference>
<evidence type="ECO:0000256" key="8">
    <source>
        <dbReference type="ARBA" id="ARBA00023136"/>
    </source>
</evidence>
<feature type="compositionally biased region" description="Basic and acidic residues" evidence="9">
    <location>
        <begin position="23"/>
        <end position="38"/>
    </location>
</feature>
<dbReference type="EMBL" id="JAGIOD010000002">
    <property type="protein sequence ID" value="MBP2383237.1"/>
    <property type="molecule type" value="Genomic_DNA"/>
</dbReference>
<evidence type="ECO:0000313" key="13">
    <source>
        <dbReference type="Proteomes" id="UP001519290"/>
    </source>
</evidence>
<feature type="transmembrane region" description="Helical" evidence="10">
    <location>
        <begin position="657"/>
        <end position="674"/>
    </location>
</feature>
<feature type="transmembrane region" description="Helical" evidence="10">
    <location>
        <begin position="694"/>
        <end position="715"/>
    </location>
</feature>
<dbReference type="InterPro" id="IPR027417">
    <property type="entry name" value="P-loop_NTPase"/>
</dbReference>
<feature type="domain" description="ABC transporter" evidence="11">
    <location>
        <begin position="353"/>
        <end position="562"/>
    </location>
</feature>
<gene>
    <name evidence="12" type="ORF">JOF43_003226</name>
</gene>
<evidence type="ECO:0000256" key="1">
    <source>
        <dbReference type="ARBA" id="ARBA00004141"/>
    </source>
</evidence>
<dbReference type="GO" id="GO:0005524">
    <property type="term" value="F:ATP binding"/>
    <property type="evidence" value="ECO:0007669"/>
    <property type="project" value="UniProtKB-KW"/>
</dbReference>
<dbReference type="Gene3D" id="3.40.50.300">
    <property type="entry name" value="P-loop containing nucleotide triphosphate hydrolases"/>
    <property type="match status" value="2"/>
</dbReference>
<comment type="similarity">
    <text evidence="2">Belongs to the ABC transporter superfamily.</text>
</comment>
<dbReference type="InterPro" id="IPR003439">
    <property type="entry name" value="ABC_transporter-like_ATP-bd"/>
</dbReference>
<keyword evidence="3" id="KW-0813">Transport</keyword>
<dbReference type="InterPro" id="IPR017871">
    <property type="entry name" value="ABC_transporter-like_CS"/>
</dbReference>
<evidence type="ECO:0000256" key="9">
    <source>
        <dbReference type="SAM" id="MobiDB-lite"/>
    </source>
</evidence>
<feature type="transmembrane region" description="Helical" evidence="10">
    <location>
        <begin position="821"/>
        <end position="843"/>
    </location>
</feature>
<evidence type="ECO:0000256" key="10">
    <source>
        <dbReference type="SAM" id="Phobius"/>
    </source>
</evidence>
<feature type="domain" description="ABC transporter" evidence="11">
    <location>
        <begin position="42"/>
        <end position="287"/>
    </location>
</feature>
<feature type="transmembrane region" description="Helical" evidence="10">
    <location>
        <begin position="633"/>
        <end position="650"/>
    </location>
</feature>
<dbReference type="PANTHER" id="PTHR43553:SF24">
    <property type="entry name" value="ENERGY-COUPLING FACTOR TRANSPORTER ATP-BINDING PROTEIN ECFA1"/>
    <property type="match status" value="1"/>
</dbReference>
<dbReference type="Pfam" id="PF02361">
    <property type="entry name" value="CbiQ"/>
    <property type="match status" value="1"/>
</dbReference>
<feature type="compositionally biased region" description="Basic and acidic residues" evidence="9">
    <location>
        <begin position="317"/>
        <end position="328"/>
    </location>
</feature>
<evidence type="ECO:0000256" key="3">
    <source>
        <dbReference type="ARBA" id="ARBA00022448"/>
    </source>
</evidence>